<feature type="compositionally biased region" description="Low complexity" evidence="1">
    <location>
        <begin position="37"/>
        <end position="46"/>
    </location>
</feature>
<evidence type="ECO:0000313" key="2">
    <source>
        <dbReference type="EMBL" id="EQD67419.1"/>
    </source>
</evidence>
<proteinExistence type="predicted"/>
<dbReference type="EMBL" id="AUZZ01000591">
    <property type="protein sequence ID" value="EQD67419.1"/>
    <property type="molecule type" value="Genomic_DNA"/>
</dbReference>
<comment type="caution">
    <text evidence="2">The sequence shown here is derived from an EMBL/GenBank/DDBJ whole genome shotgun (WGS) entry which is preliminary data.</text>
</comment>
<organism evidence="2">
    <name type="scientific">mine drainage metagenome</name>
    <dbReference type="NCBI Taxonomy" id="410659"/>
    <lineage>
        <taxon>unclassified sequences</taxon>
        <taxon>metagenomes</taxon>
        <taxon>ecological metagenomes</taxon>
    </lineage>
</organism>
<name>T1CJT8_9ZZZZ</name>
<reference evidence="2" key="1">
    <citation type="submission" date="2013-08" db="EMBL/GenBank/DDBJ databases">
        <authorList>
            <person name="Mendez C."/>
            <person name="Richter M."/>
            <person name="Ferrer M."/>
            <person name="Sanchez J."/>
        </authorList>
    </citation>
    <scope>NUCLEOTIDE SEQUENCE</scope>
</reference>
<reference evidence="2" key="2">
    <citation type="journal article" date="2014" name="ISME J.">
        <title>Microbial stratification in low pH oxic and suboxic macroscopic growths along an acid mine drainage.</title>
        <authorList>
            <person name="Mendez-Garcia C."/>
            <person name="Mesa V."/>
            <person name="Sprenger R.R."/>
            <person name="Richter M."/>
            <person name="Diez M.S."/>
            <person name="Solano J."/>
            <person name="Bargiela R."/>
            <person name="Golyshina O.V."/>
            <person name="Manteca A."/>
            <person name="Ramos J.L."/>
            <person name="Gallego J.R."/>
            <person name="Llorente I."/>
            <person name="Martins Dos Santos V.A."/>
            <person name="Jensen O.N."/>
            <person name="Pelaez A.I."/>
            <person name="Sanchez J."/>
            <person name="Ferrer M."/>
        </authorList>
    </citation>
    <scope>NUCLEOTIDE SEQUENCE</scope>
</reference>
<feature type="non-terminal residue" evidence="2">
    <location>
        <position position="109"/>
    </location>
</feature>
<accession>T1CJT8</accession>
<sequence>MVDLQTTFGGGKTHTLIALWHCAQEPRSPSCPRRSKTSSGPPGSTSCPRWPGLRLSVPGSHPGQVSVKPDGTEVATLWGELAWQLAGKDGYALLADADRTGTSPGDALA</sequence>
<feature type="region of interest" description="Disordered" evidence="1">
    <location>
        <begin position="26"/>
        <end position="67"/>
    </location>
</feature>
<gene>
    <name evidence="2" type="ORF">B2A_00766</name>
</gene>
<dbReference type="AlphaFoldDB" id="T1CJT8"/>
<evidence type="ECO:0000256" key="1">
    <source>
        <dbReference type="SAM" id="MobiDB-lite"/>
    </source>
</evidence>
<protein>
    <submittedName>
        <fullName evidence="2">Uncharacterized protein</fullName>
    </submittedName>
</protein>